<feature type="region of interest" description="Disordered" evidence="1">
    <location>
        <begin position="1"/>
        <end position="51"/>
    </location>
</feature>
<name>A0A8J2E8L1_COTCN</name>
<evidence type="ECO:0000313" key="3">
    <source>
        <dbReference type="Proteomes" id="UP000786811"/>
    </source>
</evidence>
<sequence length="201" mass="22713">MENDSDGGVEESRSTNKRTTKSREEKEDNGARNQDDLSSTDVDGGGGDNRSLMRILSTLSREVKTMKRIQLQMEERHDNQPPPPNARVWTFSLSIANAHSKNFFVEIGRAGSNVFVSRDQWKTANSRANYSSMGVALFQALFETYVMLRSNLRGGSSKIDKNQPRRFALDQAIITTITGNNLEEFICPQRRKTQLGWEKPP</sequence>
<gene>
    <name evidence="2" type="ORF">HICCMSTLAB_LOCUS337</name>
</gene>
<evidence type="ECO:0000313" key="2">
    <source>
        <dbReference type="EMBL" id="CAG5073394.1"/>
    </source>
</evidence>
<keyword evidence="3" id="KW-1185">Reference proteome</keyword>
<dbReference type="Proteomes" id="UP000786811">
    <property type="component" value="Unassembled WGS sequence"/>
</dbReference>
<dbReference type="AlphaFoldDB" id="A0A8J2E8L1"/>
<dbReference type="EMBL" id="CAJNRD030001114">
    <property type="protein sequence ID" value="CAG5073394.1"/>
    <property type="molecule type" value="Genomic_DNA"/>
</dbReference>
<dbReference type="Gene3D" id="1.10.10.2590">
    <property type="entry name" value="BEN domain"/>
    <property type="match status" value="1"/>
</dbReference>
<proteinExistence type="predicted"/>
<protein>
    <submittedName>
        <fullName evidence="2">Uncharacterized protein</fullName>
    </submittedName>
</protein>
<evidence type="ECO:0000256" key="1">
    <source>
        <dbReference type="SAM" id="MobiDB-lite"/>
    </source>
</evidence>
<comment type="caution">
    <text evidence="2">The sequence shown here is derived from an EMBL/GenBank/DDBJ whole genome shotgun (WGS) entry which is preliminary data.</text>
</comment>
<organism evidence="2 3">
    <name type="scientific">Cotesia congregata</name>
    <name type="common">Parasitoid wasp</name>
    <name type="synonym">Apanteles congregatus</name>
    <dbReference type="NCBI Taxonomy" id="51543"/>
    <lineage>
        <taxon>Eukaryota</taxon>
        <taxon>Metazoa</taxon>
        <taxon>Ecdysozoa</taxon>
        <taxon>Arthropoda</taxon>
        <taxon>Hexapoda</taxon>
        <taxon>Insecta</taxon>
        <taxon>Pterygota</taxon>
        <taxon>Neoptera</taxon>
        <taxon>Endopterygota</taxon>
        <taxon>Hymenoptera</taxon>
        <taxon>Apocrita</taxon>
        <taxon>Ichneumonoidea</taxon>
        <taxon>Braconidae</taxon>
        <taxon>Microgastrinae</taxon>
        <taxon>Cotesia</taxon>
    </lineage>
</organism>
<feature type="compositionally biased region" description="Basic and acidic residues" evidence="1">
    <location>
        <begin position="21"/>
        <end position="35"/>
    </location>
</feature>
<reference evidence="2" key="1">
    <citation type="submission" date="2021-04" db="EMBL/GenBank/DDBJ databases">
        <authorList>
            <person name="Chebbi M.A.C M."/>
        </authorList>
    </citation>
    <scope>NUCLEOTIDE SEQUENCE</scope>
</reference>
<accession>A0A8J2E8L1</accession>
<dbReference type="OrthoDB" id="7700372at2759"/>